<sequence length="99" mass="11289">MVDKVIVAVYKSRRKDETYLYVKKQDGLTKIPESLLTIFGDPEPVMTLLLHSGKKLARVSVGQVLEALTEQGFYLQMPPPKDEYLVTLPDEFLCFNDPE</sequence>
<dbReference type="EMBL" id="JAGSOY010000038">
    <property type="protein sequence ID" value="MBU2712438.1"/>
    <property type="molecule type" value="Genomic_DNA"/>
</dbReference>
<protein>
    <recommendedName>
        <fullName evidence="1">YcgL domain-containing protein KCG35_15330</fullName>
    </recommendedName>
</protein>
<dbReference type="InterPro" id="IPR027354">
    <property type="entry name" value="YcgL_dom"/>
</dbReference>
<dbReference type="HAMAP" id="MF_01866">
    <property type="entry name" value="UPF0745"/>
    <property type="match status" value="1"/>
</dbReference>
<proteinExistence type="inferred from homology"/>
<dbReference type="PANTHER" id="PTHR38109:SF1">
    <property type="entry name" value="PROTEIN YCGL"/>
    <property type="match status" value="1"/>
</dbReference>
<evidence type="ECO:0000313" key="3">
    <source>
        <dbReference type="EMBL" id="MBU2712438.1"/>
    </source>
</evidence>
<comment type="caution">
    <text evidence="3">The sequence shown here is derived from an EMBL/GenBank/DDBJ whole genome shotgun (WGS) entry which is preliminary data.</text>
</comment>
<name>A0ABS5ZF13_9GAMM</name>
<accession>A0ABS5ZF13</accession>
<dbReference type="PANTHER" id="PTHR38109">
    <property type="entry name" value="PROTEIN YCGL"/>
    <property type="match status" value="1"/>
</dbReference>
<organism evidence="3 4">
    <name type="scientific">Zooshikella harenae</name>
    <dbReference type="NCBI Taxonomy" id="2827238"/>
    <lineage>
        <taxon>Bacteria</taxon>
        <taxon>Pseudomonadati</taxon>
        <taxon>Pseudomonadota</taxon>
        <taxon>Gammaproteobacteria</taxon>
        <taxon>Oceanospirillales</taxon>
        <taxon>Zooshikellaceae</taxon>
        <taxon>Zooshikella</taxon>
    </lineage>
</organism>
<gene>
    <name evidence="3" type="ORF">KCG35_15330</name>
</gene>
<evidence type="ECO:0000256" key="1">
    <source>
        <dbReference type="HAMAP-Rule" id="MF_01866"/>
    </source>
</evidence>
<dbReference type="SUPFAM" id="SSF160191">
    <property type="entry name" value="YcgL-like"/>
    <property type="match status" value="1"/>
</dbReference>
<dbReference type="Gene3D" id="3.10.510.20">
    <property type="entry name" value="YcgL domain"/>
    <property type="match status" value="1"/>
</dbReference>
<evidence type="ECO:0000313" key="4">
    <source>
        <dbReference type="Proteomes" id="UP000690515"/>
    </source>
</evidence>
<evidence type="ECO:0000259" key="2">
    <source>
        <dbReference type="PROSITE" id="PS51648"/>
    </source>
</evidence>
<keyword evidence="4" id="KW-1185">Reference proteome</keyword>
<dbReference type="InterPro" id="IPR038068">
    <property type="entry name" value="YcgL-like_sf"/>
</dbReference>
<dbReference type="Pfam" id="PF05166">
    <property type="entry name" value="YcgL"/>
    <property type="match status" value="1"/>
</dbReference>
<feature type="domain" description="YcgL" evidence="2">
    <location>
        <begin position="5"/>
        <end position="89"/>
    </location>
</feature>
<dbReference type="Proteomes" id="UP000690515">
    <property type="component" value="Unassembled WGS sequence"/>
</dbReference>
<reference evidence="3 4" key="1">
    <citation type="submission" date="2021-04" db="EMBL/GenBank/DDBJ databases">
        <authorList>
            <person name="Pira H."/>
            <person name="Risdian C."/>
            <person name="Wink J."/>
        </authorList>
    </citation>
    <scope>NUCLEOTIDE SEQUENCE [LARGE SCALE GENOMIC DNA]</scope>
    <source>
        <strain evidence="3 4">WH53</strain>
    </source>
</reference>
<dbReference type="PROSITE" id="PS51648">
    <property type="entry name" value="YCGL"/>
    <property type="match status" value="1"/>
</dbReference>